<dbReference type="PANTHER" id="PTHR42695:SF5">
    <property type="entry name" value="GLUTAMINE AMIDOTRANSFERASE YLR126C-RELATED"/>
    <property type="match status" value="1"/>
</dbReference>
<gene>
    <name evidence="2" type="ORF">SAMN05661010_03358</name>
</gene>
<reference evidence="2 3" key="1">
    <citation type="submission" date="2016-10" db="EMBL/GenBank/DDBJ databases">
        <authorList>
            <person name="de Groot N.N."/>
        </authorList>
    </citation>
    <scope>NUCLEOTIDE SEQUENCE [LARGE SCALE GENOMIC DNA]</scope>
    <source>
        <strain evidence="2 3">DSM 14789</strain>
    </source>
</reference>
<dbReference type="CDD" id="cd01741">
    <property type="entry name" value="GATase1_1"/>
    <property type="match status" value="1"/>
</dbReference>
<evidence type="ECO:0000313" key="3">
    <source>
        <dbReference type="Proteomes" id="UP000198654"/>
    </source>
</evidence>
<dbReference type="Proteomes" id="UP000198654">
    <property type="component" value="Unassembled WGS sequence"/>
</dbReference>
<evidence type="ECO:0000259" key="1">
    <source>
        <dbReference type="Pfam" id="PF00117"/>
    </source>
</evidence>
<keyword evidence="3" id="KW-1185">Reference proteome</keyword>
<dbReference type="InterPro" id="IPR044992">
    <property type="entry name" value="ChyE-like"/>
</dbReference>
<dbReference type="Pfam" id="PF00117">
    <property type="entry name" value="GATase"/>
    <property type="match status" value="1"/>
</dbReference>
<dbReference type="STRING" id="119000.SAMN05661010_03358"/>
<dbReference type="Gene3D" id="3.40.50.880">
    <property type="match status" value="1"/>
</dbReference>
<name>A0A1G9QEX0_9GAMM</name>
<dbReference type="AlphaFoldDB" id="A0A1G9QEX0"/>
<dbReference type="GO" id="GO:0005829">
    <property type="term" value="C:cytosol"/>
    <property type="evidence" value="ECO:0007669"/>
    <property type="project" value="TreeGrafter"/>
</dbReference>
<sequence length="230" mass="25210">MHIYFLQHTAYDGPARLTDWLTGMGHSHNVCHLYADEAPPRLEDCDALIVLDGYQDIDDSERYPWLKREKKLLARALKSGKPVLGIGMGAQLLAAGLGAVVSPGTHAETGWHSVTLAPESPFDLPERFEAFHWHRTIFGLPDDALPLGSSAASPVQGFAWDAGRVIGLQCRLEVTDASAAALVEHAPESLQTAGPFVQNRDEIFADPRRFDHLAALLDRVLVRWLASTAN</sequence>
<proteinExistence type="predicted"/>
<dbReference type="SUPFAM" id="SSF52317">
    <property type="entry name" value="Class I glutamine amidotransferase-like"/>
    <property type="match status" value="1"/>
</dbReference>
<accession>A0A1G9QEX0</accession>
<keyword evidence="2" id="KW-0808">Transferase</keyword>
<keyword evidence="2" id="KW-0315">Glutamine amidotransferase</keyword>
<organism evidence="2 3">
    <name type="scientific">Modicisalibacter muralis</name>
    <dbReference type="NCBI Taxonomy" id="119000"/>
    <lineage>
        <taxon>Bacteria</taxon>
        <taxon>Pseudomonadati</taxon>
        <taxon>Pseudomonadota</taxon>
        <taxon>Gammaproteobacteria</taxon>
        <taxon>Oceanospirillales</taxon>
        <taxon>Halomonadaceae</taxon>
        <taxon>Modicisalibacter</taxon>
    </lineage>
</organism>
<dbReference type="GO" id="GO:0016740">
    <property type="term" value="F:transferase activity"/>
    <property type="evidence" value="ECO:0007669"/>
    <property type="project" value="UniProtKB-KW"/>
</dbReference>
<dbReference type="PANTHER" id="PTHR42695">
    <property type="entry name" value="GLUTAMINE AMIDOTRANSFERASE YLR126C-RELATED"/>
    <property type="match status" value="1"/>
</dbReference>
<dbReference type="EMBL" id="FNGI01000011">
    <property type="protein sequence ID" value="SDM09559.1"/>
    <property type="molecule type" value="Genomic_DNA"/>
</dbReference>
<dbReference type="InterPro" id="IPR029062">
    <property type="entry name" value="Class_I_gatase-like"/>
</dbReference>
<dbReference type="RefSeq" id="WP_089730418.1">
    <property type="nucleotide sequence ID" value="NZ_FNGI01000011.1"/>
</dbReference>
<dbReference type="InterPro" id="IPR017926">
    <property type="entry name" value="GATASE"/>
</dbReference>
<dbReference type="OrthoDB" id="9813383at2"/>
<feature type="domain" description="Glutamine amidotransferase" evidence="1">
    <location>
        <begin position="41"/>
        <end position="175"/>
    </location>
</feature>
<protein>
    <submittedName>
        <fullName evidence="2">GMP synthase-Glutamine amidotransferase</fullName>
    </submittedName>
</protein>
<evidence type="ECO:0000313" key="2">
    <source>
        <dbReference type="EMBL" id="SDM09559.1"/>
    </source>
</evidence>